<evidence type="ECO:0000313" key="4">
    <source>
        <dbReference type="Proteomes" id="UP001566476"/>
    </source>
</evidence>
<dbReference type="EMBL" id="JBGGTQ010000007">
    <property type="protein sequence ID" value="MEZ0493579.1"/>
    <property type="molecule type" value="Genomic_DNA"/>
</dbReference>
<comment type="caution">
    <text evidence="3">The sequence shown here is derived from an EMBL/GenBank/DDBJ whole genome shotgun (WGS) entry which is preliminary data.</text>
</comment>
<feature type="region of interest" description="Disordered" evidence="2">
    <location>
        <begin position="280"/>
        <end position="305"/>
    </location>
</feature>
<keyword evidence="4" id="KW-1185">Reference proteome</keyword>
<gene>
    <name evidence="3" type="ORF">AB2L28_15170</name>
</gene>
<feature type="region of interest" description="Disordered" evidence="2">
    <location>
        <begin position="1"/>
        <end position="30"/>
    </location>
</feature>
<proteinExistence type="predicted"/>
<evidence type="ECO:0000256" key="2">
    <source>
        <dbReference type="SAM" id="MobiDB-lite"/>
    </source>
</evidence>
<organism evidence="3 4">
    <name type="scientific">Kineococcus mangrovi</name>
    <dbReference type="NCBI Taxonomy" id="1660183"/>
    <lineage>
        <taxon>Bacteria</taxon>
        <taxon>Bacillati</taxon>
        <taxon>Actinomycetota</taxon>
        <taxon>Actinomycetes</taxon>
        <taxon>Kineosporiales</taxon>
        <taxon>Kineosporiaceae</taxon>
        <taxon>Kineococcus</taxon>
    </lineage>
</organism>
<keyword evidence="1" id="KW-0620">Polyamine biosynthesis</keyword>
<dbReference type="InterPro" id="IPR029063">
    <property type="entry name" value="SAM-dependent_MTases_sf"/>
</dbReference>
<dbReference type="Proteomes" id="UP001566476">
    <property type="component" value="Unassembled WGS sequence"/>
</dbReference>
<sequence length="305" mass="32331">MPDRPRPTRRPRGTRPPAPASATPVEGEEAIATGTVRLERDPDDPDGWTVLVNGVPSSYVDTADPTRLVFEYHQWTAAVLDAVHPPGPLRATHLGGAGCAFPRWLAATRPGSRQLVLEVDAELVEVYRRSFGASGPAGFKLRAADARAGLAPLPTGSQDALVRDAFAGDAVPAHLRTVEFLAEVDRVLAPGGLWVANLADRPPMPNSRAELATAFEVFAHAAVLAEPGVFRGRRYGNALLVASQEELPRQALVRALSGGAAPARLVLDDDARHFCAGSRVLHDELPDAPDDEPGPPPAPPEDTPA</sequence>
<feature type="compositionally biased region" description="Pro residues" evidence="2">
    <location>
        <begin position="294"/>
        <end position="305"/>
    </location>
</feature>
<dbReference type="PANTHER" id="PTHR43317:SF1">
    <property type="entry name" value="THERMOSPERMINE SYNTHASE ACAULIS5"/>
    <property type="match status" value="1"/>
</dbReference>
<reference evidence="3 4" key="1">
    <citation type="submission" date="2024-07" db="EMBL/GenBank/DDBJ databases">
        <authorList>
            <person name="Thanompreechachai J."/>
            <person name="Duangmal K."/>
        </authorList>
    </citation>
    <scope>NUCLEOTIDE SEQUENCE [LARGE SCALE GENOMIC DNA]</scope>
    <source>
        <strain evidence="3 4">TBRC 1896</strain>
    </source>
</reference>
<evidence type="ECO:0000313" key="3">
    <source>
        <dbReference type="EMBL" id="MEZ0493579.1"/>
    </source>
</evidence>
<name>A0ABV4I4E3_9ACTN</name>
<dbReference type="NCBIfam" id="NF037959">
    <property type="entry name" value="MFS_SpdSyn"/>
    <property type="match status" value="1"/>
</dbReference>
<protein>
    <submittedName>
        <fullName evidence="3">Spermidine synthase</fullName>
    </submittedName>
</protein>
<dbReference type="SUPFAM" id="SSF53335">
    <property type="entry name" value="S-adenosyl-L-methionine-dependent methyltransferases"/>
    <property type="match status" value="1"/>
</dbReference>
<dbReference type="Gene3D" id="3.40.50.150">
    <property type="entry name" value="Vaccinia Virus protein VP39"/>
    <property type="match status" value="1"/>
</dbReference>
<dbReference type="RefSeq" id="WP_370719819.1">
    <property type="nucleotide sequence ID" value="NZ_JBGGTQ010000007.1"/>
</dbReference>
<dbReference type="PANTHER" id="PTHR43317">
    <property type="entry name" value="THERMOSPERMINE SYNTHASE ACAULIS5"/>
    <property type="match status" value="1"/>
</dbReference>
<evidence type="ECO:0000256" key="1">
    <source>
        <dbReference type="ARBA" id="ARBA00023115"/>
    </source>
</evidence>
<accession>A0ABV4I4E3</accession>